<reference evidence="1 2" key="1">
    <citation type="submission" date="2023-09" db="EMBL/GenBank/DDBJ databases">
        <authorList>
            <person name="Rey-Velasco X."/>
        </authorList>
    </citation>
    <scope>NUCLEOTIDE SEQUENCE [LARGE SCALE GENOMIC DNA]</scope>
    <source>
        <strain evidence="1 2">F188</strain>
    </source>
</reference>
<proteinExistence type="predicted"/>
<dbReference type="EMBL" id="JAVRHM010000004">
    <property type="protein sequence ID" value="MDT0689249.1"/>
    <property type="molecule type" value="Genomic_DNA"/>
</dbReference>
<accession>A0ABU3E0N8</accession>
<dbReference type="RefSeq" id="WP_311682631.1">
    <property type="nucleotide sequence ID" value="NZ_JAVRHM010000004.1"/>
</dbReference>
<evidence type="ECO:0000313" key="1">
    <source>
        <dbReference type="EMBL" id="MDT0689249.1"/>
    </source>
</evidence>
<protein>
    <recommendedName>
        <fullName evidence="3">NERD domain-containing protein</fullName>
    </recommendedName>
</protein>
<keyword evidence="2" id="KW-1185">Reference proteome</keyword>
<sequence>MSSKKLEKKLQGDINFIPFNKDFDYNKILEYLQKIEISTIDLELSQIALSSIHFNQYFQTFRNLFLKSYKGNELNKSTYLEILITLANRDYHKVSRRAQDSFSKQEKFNYDKATNSVLKSSIPELGNINAQAGLEANHDGLNSVLNLLRQEETKYNGEVIKIELVENCFNLLSFSNIYAVIKSAYDMTVWENYRMNIGNKDKLLHITKPKNNIQEANKIGQYRLERNMFSAKQVIVASYFEKNYFYQYILEESLQKRKSKKLKKVEIREGFIEFKLADGKESDSILQENLLYAELTSYYSFIKNEKLPNLSSIKLHDIILIFSEIRYLFDQAYKTEKLELGTLETNFNAFKIKIRKANLTDYLRRKTNFSSIQIKHILQLFCHTDNYFDVWEKPIIENKGILYPVLLPLLNSNTLRLIDYWLEQGGFDLDLRGEKFEVHIKEMLEYELEKKGFNFNIPKVSNFKNSNEKFEEIDLILELKNVVMIAEIKCIKYPFDPRDFHNNYKRLKQAAEQIKRKTGFLKSNKNEFSDQFDFSKKIIQTIITNFPLFSGISINDIPIIDFSLLENYFVTGALRKGQMTIEDKKIDFSKKQNSIIYYKNEDELSDNLNNFLKNPVPVDIKMKDIFTEDTQLTINSAKPKIKMEYLKFKEENII</sequence>
<gene>
    <name evidence="1" type="ORF">RM549_05595</name>
</gene>
<organism evidence="1 2">
    <name type="scientific">Autumnicola patrickiae</name>
    <dbReference type="NCBI Taxonomy" id="3075591"/>
    <lineage>
        <taxon>Bacteria</taxon>
        <taxon>Pseudomonadati</taxon>
        <taxon>Bacteroidota</taxon>
        <taxon>Flavobacteriia</taxon>
        <taxon>Flavobacteriales</taxon>
        <taxon>Flavobacteriaceae</taxon>
        <taxon>Autumnicola</taxon>
    </lineage>
</organism>
<evidence type="ECO:0000313" key="2">
    <source>
        <dbReference type="Proteomes" id="UP001261624"/>
    </source>
</evidence>
<name>A0ABU3E0N8_9FLAO</name>
<comment type="caution">
    <text evidence="1">The sequence shown here is derived from an EMBL/GenBank/DDBJ whole genome shotgun (WGS) entry which is preliminary data.</text>
</comment>
<evidence type="ECO:0008006" key="3">
    <source>
        <dbReference type="Google" id="ProtNLM"/>
    </source>
</evidence>
<dbReference type="Proteomes" id="UP001261624">
    <property type="component" value="Unassembled WGS sequence"/>
</dbReference>